<accession>A0AAV4CKA8</accession>
<comment type="caution">
    <text evidence="1">The sequence shown here is derived from an EMBL/GenBank/DDBJ whole genome shotgun (WGS) entry which is preliminary data.</text>
</comment>
<proteinExistence type="predicted"/>
<keyword evidence="2" id="KW-1185">Reference proteome</keyword>
<name>A0AAV4CKA8_9GAST</name>
<dbReference type="AlphaFoldDB" id="A0AAV4CKA8"/>
<dbReference type="EMBL" id="BLXT01006579">
    <property type="protein sequence ID" value="GFO32285.1"/>
    <property type="molecule type" value="Genomic_DNA"/>
</dbReference>
<organism evidence="1 2">
    <name type="scientific">Plakobranchus ocellatus</name>
    <dbReference type="NCBI Taxonomy" id="259542"/>
    <lineage>
        <taxon>Eukaryota</taxon>
        <taxon>Metazoa</taxon>
        <taxon>Spiralia</taxon>
        <taxon>Lophotrochozoa</taxon>
        <taxon>Mollusca</taxon>
        <taxon>Gastropoda</taxon>
        <taxon>Heterobranchia</taxon>
        <taxon>Euthyneura</taxon>
        <taxon>Panpulmonata</taxon>
        <taxon>Sacoglossa</taxon>
        <taxon>Placobranchoidea</taxon>
        <taxon>Plakobranchidae</taxon>
        <taxon>Plakobranchus</taxon>
    </lineage>
</organism>
<gene>
    <name evidence="1" type="ORF">PoB_005879000</name>
</gene>
<sequence length="202" mass="21387">MALSANDSILSQSSHSPNITLVPGLSGDFTTVSPCVGDDCDDEDNDGGMIVSGNPTSPPAGGQRVNRDHMGAEKTCLAQIRCPSLTPVPHSLFTSLSACLFVSDAYPLCDSGKEHGHGIAHWALFNVGSCIAGRQSTALPSVDIVAFRVLHLTLPGLKYVDHRGILSYDGMNTGGNTEHVTDEPEIKQVVSLGTYLGTRWRP</sequence>
<dbReference type="Proteomes" id="UP000735302">
    <property type="component" value="Unassembled WGS sequence"/>
</dbReference>
<reference evidence="1 2" key="1">
    <citation type="journal article" date="2021" name="Elife">
        <title>Chloroplast acquisition without the gene transfer in kleptoplastic sea slugs, Plakobranchus ocellatus.</title>
        <authorList>
            <person name="Maeda T."/>
            <person name="Takahashi S."/>
            <person name="Yoshida T."/>
            <person name="Shimamura S."/>
            <person name="Takaki Y."/>
            <person name="Nagai Y."/>
            <person name="Toyoda A."/>
            <person name="Suzuki Y."/>
            <person name="Arimoto A."/>
            <person name="Ishii H."/>
            <person name="Satoh N."/>
            <person name="Nishiyama T."/>
            <person name="Hasebe M."/>
            <person name="Maruyama T."/>
            <person name="Minagawa J."/>
            <person name="Obokata J."/>
            <person name="Shigenobu S."/>
        </authorList>
    </citation>
    <scope>NUCLEOTIDE SEQUENCE [LARGE SCALE GENOMIC DNA]</scope>
</reference>
<evidence type="ECO:0000313" key="2">
    <source>
        <dbReference type="Proteomes" id="UP000735302"/>
    </source>
</evidence>
<evidence type="ECO:0000313" key="1">
    <source>
        <dbReference type="EMBL" id="GFO32285.1"/>
    </source>
</evidence>
<protein>
    <submittedName>
        <fullName evidence="1">Uncharacterized protein</fullName>
    </submittedName>
</protein>